<comment type="cofactor">
    <cofactor evidence="2">
        <name>NAD(+)</name>
        <dbReference type="ChEBI" id="CHEBI:57540"/>
    </cofactor>
</comment>
<dbReference type="InterPro" id="IPR005888">
    <property type="entry name" value="dTDP_Gluc_deHydtase"/>
</dbReference>
<dbReference type="Gene3D" id="3.40.50.720">
    <property type="entry name" value="NAD(P)-binding Rossmann-like Domain"/>
    <property type="match status" value="1"/>
</dbReference>
<evidence type="ECO:0000259" key="8">
    <source>
        <dbReference type="Pfam" id="PF16363"/>
    </source>
</evidence>
<organism evidence="9 10">
    <name type="scientific">Exobacillus caeni</name>
    <dbReference type="NCBI Taxonomy" id="2574798"/>
    <lineage>
        <taxon>Bacteria</taxon>
        <taxon>Bacillati</taxon>
        <taxon>Bacillota</taxon>
        <taxon>Bacilli</taxon>
        <taxon>Bacillales</taxon>
        <taxon>Guptibacillaceae</taxon>
        <taxon>Exobacillus</taxon>
    </lineage>
</organism>
<dbReference type="RefSeq" id="WP_138125944.1">
    <property type="nucleotide sequence ID" value="NZ_SWLG01000006.1"/>
</dbReference>
<keyword evidence="6" id="KW-0520">NAD</keyword>
<reference evidence="9 10" key="1">
    <citation type="submission" date="2019-04" db="EMBL/GenBank/DDBJ databases">
        <title>Bacillus caeni sp. nov., a bacterium isolated from mangrove sediment.</title>
        <authorList>
            <person name="Huang H."/>
            <person name="Mo K."/>
            <person name="Hu Y."/>
        </authorList>
    </citation>
    <scope>NUCLEOTIDE SEQUENCE [LARGE SCALE GENOMIC DNA]</scope>
    <source>
        <strain evidence="9 10">HB172195</strain>
    </source>
</reference>
<sequence>MTKHLLITGGAGFIGSNFISYLLNNTDYYITNVDSLTYAGNKSNVADFDKSSRYRMLTFDISKQSDIEKVCDQHYDAIINFAAETHVDRSIRNASPFIDTNITGTFHLLQMILSGKASKMIQISTDEVYGSLRPEETPFTENTSIAPNNPYSASKASADLLVRSYYKTHQLPLIITRCSNNYGPRQHIEKFIPKIITNAFANKSIPLYGDGLNIRDWLYVKDHCRAIHLVLEKGNRGEIYNIGGNEEKTNREIVDLLLKKLGRSEKLINYIEDRKGHDRRYAIDSSKISRELGWKPSFSFEQGIEKTIAWYSKEETKR</sequence>
<evidence type="ECO:0000256" key="6">
    <source>
        <dbReference type="ARBA" id="ARBA00023027"/>
    </source>
</evidence>
<dbReference type="GO" id="GO:0008460">
    <property type="term" value="F:dTDP-glucose 4,6-dehydratase activity"/>
    <property type="evidence" value="ECO:0007669"/>
    <property type="project" value="UniProtKB-EC"/>
</dbReference>
<dbReference type="AlphaFoldDB" id="A0A5R9F771"/>
<evidence type="ECO:0000256" key="4">
    <source>
        <dbReference type="ARBA" id="ARBA00011990"/>
    </source>
</evidence>
<protein>
    <recommendedName>
        <fullName evidence="5">dTDP-glucose 4,6-dehydratase</fullName>
        <ecNumber evidence="4">4.2.1.46</ecNumber>
    </recommendedName>
</protein>
<evidence type="ECO:0000313" key="9">
    <source>
        <dbReference type="EMBL" id="TLS37478.1"/>
    </source>
</evidence>
<dbReference type="InterPro" id="IPR016040">
    <property type="entry name" value="NAD(P)-bd_dom"/>
</dbReference>
<comment type="similarity">
    <text evidence="3">Belongs to the NAD(P)-dependent epimerase/dehydratase family. dTDP-glucose dehydratase subfamily.</text>
</comment>
<dbReference type="Proteomes" id="UP000308230">
    <property type="component" value="Unassembled WGS sequence"/>
</dbReference>
<evidence type="ECO:0000313" key="10">
    <source>
        <dbReference type="Proteomes" id="UP000308230"/>
    </source>
</evidence>
<dbReference type="NCBIfam" id="TIGR01181">
    <property type="entry name" value="dTDP_gluc_dehyt"/>
    <property type="match status" value="1"/>
</dbReference>
<accession>A0A5R9F771</accession>
<dbReference type="InterPro" id="IPR036291">
    <property type="entry name" value="NAD(P)-bd_dom_sf"/>
</dbReference>
<evidence type="ECO:0000256" key="7">
    <source>
        <dbReference type="ARBA" id="ARBA00023239"/>
    </source>
</evidence>
<dbReference type="Gene3D" id="3.90.25.10">
    <property type="entry name" value="UDP-galactose 4-epimerase, domain 1"/>
    <property type="match status" value="1"/>
</dbReference>
<gene>
    <name evidence="9" type="primary">rfbB</name>
    <name evidence="9" type="ORF">FCL54_10045</name>
</gene>
<keyword evidence="10" id="KW-1185">Reference proteome</keyword>
<comment type="caution">
    <text evidence="9">The sequence shown here is derived from an EMBL/GenBank/DDBJ whole genome shotgun (WGS) entry which is preliminary data.</text>
</comment>
<dbReference type="GO" id="GO:0009225">
    <property type="term" value="P:nucleotide-sugar metabolic process"/>
    <property type="evidence" value="ECO:0007669"/>
    <property type="project" value="InterPro"/>
</dbReference>
<evidence type="ECO:0000256" key="3">
    <source>
        <dbReference type="ARBA" id="ARBA00008178"/>
    </source>
</evidence>
<name>A0A5R9F771_9BACL</name>
<dbReference type="OrthoDB" id="9811743at2"/>
<proteinExistence type="inferred from homology"/>
<dbReference type="EMBL" id="SWLG01000006">
    <property type="protein sequence ID" value="TLS37478.1"/>
    <property type="molecule type" value="Genomic_DNA"/>
</dbReference>
<feature type="domain" description="NAD(P)-binding" evidence="8">
    <location>
        <begin position="6"/>
        <end position="307"/>
    </location>
</feature>
<dbReference type="PANTHER" id="PTHR43000">
    <property type="entry name" value="DTDP-D-GLUCOSE 4,6-DEHYDRATASE-RELATED"/>
    <property type="match status" value="1"/>
</dbReference>
<evidence type="ECO:0000256" key="5">
    <source>
        <dbReference type="ARBA" id="ARBA00016977"/>
    </source>
</evidence>
<evidence type="ECO:0000256" key="1">
    <source>
        <dbReference type="ARBA" id="ARBA00001539"/>
    </source>
</evidence>
<dbReference type="CDD" id="cd05246">
    <property type="entry name" value="dTDP_GD_SDR_e"/>
    <property type="match status" value="1"/>
</dbReference>
<evidence type="ECO:0000256" key="2">
    <source>
        <dbReference type="ARBA" id="ARBA00001911"/>
    </source>
</evidence>
<dbReference type="Pfam" id="PF16363">
    <property type="entry name" value="GDP_Man_Dehyd"/>
    <property type="match status" value="1"/>
</dbReference>
<comment type="catalytic activity">
    <reaction evidence="1">
        <text>dTDP-alpha-D-glucose = dTDP-4-dehydro-6-deoxy-alpha-D-glucose + H2O</text>
        <dbReference type="Rhea" id="RHEA:17221"/>
        <dbReference type="ChEBI" id="CHEBI:15377"/>
        <dbReference type="ChEBI" id="CHEBI:57477"/>
        <dbReference type="ChEBI" id="CHEBI:57649"/>
        <dbReference type="EC" id="4.2.1.46"/>
    </reaction>
</comment>
<dbReference type="SUPFAM" id="SSF51735">
    <property type="entry name" value="NAD(P)-binding Rossmann-fold domains"/>
    <property type="match status" value="1"/>
</dbReference>
<dbReference type="EC" id="4.2.1.46" evidence="4"/>
<keyword evidence="7 9" id="KW-0456">Lyase</keyword>